<sequence>MLAGSPAVGPGGHRRALLRVRVDAGTEEALIDPDPTTPLGLLGIGEVGIAGWRPRVANAVHHATVERVRELSIRLEELW</sequence>
<evidence type="ECO:0000313" key="2">
    <source>
        <dbReference type="Proteomes" id="UP000184363"/>
    </source>
</evidence>
<dbReference type="SUPFAM" id="SSF56003">
    <property type="entry name" value="Molybdenum cofactor-binding domain"/>
    <property type="match status" value="1"/>
</dbReference>
<keyword evidence="2" id="KW-1185">Reference proteome</keyword>
<dbReference type="Proteomes" id="UP000184363">
    <property type="component" value="Unassembled WGS sequence"/>
</dbReference>
<dbReference type="STRING" id="1848.SAMN05443637_118144"/>
<name>A0A1M6Y2B3_PSETH</name>
<accession>A0A1M6Y2B3</accession>
<dbReference type="RefSeq" id="WP_073459096.1">
    <property type="nucleotide sequence ID" value="NZ_CALGVN010000037.1"/>
</dbReference>
<dbReference type="AlphaFoldDB" id="A0A1M6Y2B3"/>
<dbReference type="InterPro" id="IPR037165">
    <property type="entry name" value="AldOxase/xan_DH_Mopterin-bd_sf"/>
</dbReference>
<protein>
    <submittedName>
        <fullName evidence="1">Uncharacterized protein</fullName>
    </submittedName>
</protein>
<dbReference type="EMBL" id="FRAP01000018">
    <property type="protein sequence ID" value="SHL12304.1"/>
    <property type="molecule type" value="Genomic_DNA"/>
</dbReference>
<proteinExistence type="predicted"/>
<organism evidence="1 2">
    <name type="scientific">Pseudonocardia thermophila</name>
    <dbReference type="NCBI Taxonomy" id="1848"/>
    <lineage>
        <taxon>Bacteria</taxon>
        <taxon>Bacillati</taxon>
        <taxon>Actinomycetota</taxon>
        <taxon>Actinomycetes</taxon>
        <taxon>Pseudonocardiales</taxon>
        <taxon>Pseudonocardiaceae</taxon>
        <taxon>Pseudonocardia</taxon>
    </lineage>
</organism>
<evidence type="ECO:0000313" key="1">
    <source>
        <dbReference type="EMBL" id="SHL12304.1"/>
    </source>
</evidence>
<dbReference type="OrthoDB" id="135295at2"/>
<dbReference type="GO" id="GO:0016491">
    <property type="term" value="F:oxidoreductase activity"/>
    <property type="evidence" value="ECO:0007669"/>
    <property type="project" value="InterPro"/>
</dbReference>
<gene>
    <name evidence="1" type="ORF">SAMN05443637_118144</name>
</gene>
<reference evidence="1 2" key="1">
    <citation type="submission" date="2016-11" db="EMBL/GenBank/DDBJ databases">
        <authorList>
            <person name="Jaros S."/>
            <person name="Januszkiewicz K."/>
            <person name="Wedrychowicz H."/>
        </authorList>
    </citation>
    <scope>NUCLEOTIDE SEQUENCE [LARGE SCALE GENOMIC DNA]</scope>
    <source>
        <strain evidence="1 2">DSM 43832</strain>
    </source>
</reference>
<dbReference type="Gene3D" id="3.30.365.10">
    <property type="entry name" value="Aldehyde oxidase/xanthine dehydrogenase, molybdopterin binding domain"/>
    <property type="match status" value="1"/>
</dbReference>